<dbReference type="PANTHER" id="PTHR21310:SF15">
    <property type="entry name" value="AMINOGLYCOSIDE PHOSPHOTRANSFERASE DOMAIN-CONTAINING PROTEIN"/>
    <property type="match status" value="1"/>
</dbReference>
<dbReference type="Pfam" id="PF01636">
    <property type="entry name" value="APH"/>
    <property type="match status" value="1"/>
</dbReference>
<evidence type="ECO:0000313" key="3">
    <source>
        <dbReference type="Proteomes" id="UP000467700"/>
    </source>
</evidence>
<feature type="domain" description="Aminoglycoside phosphotransferase" evidence="1">
    <location>
        <begin position="94"/>
        <end position="269"/>
    </location>
</feature>
<dbReference type="EMBL" id="CACVBS010000032">
    <property type="protein sequence ID" value="CAA7261189.1"/>
    <property type="molecule type" value="Genomic_DNA"/>
</dbReference>
<proteinExistence type="predicted"/>
<sequence length="323" mass="37839">MIQMNISSSTAVTQAMDRLRWFFALRDSRDDVSGKDRDTLEFERMLRQRASPLFRFIWRCEQWGRQISTIGFNLWKVLWHATIGRWVYVKNGRFAMEAEIMRFVSSHTSIPLPRVWANISYKDRHYILMARVNGMVLEEAWDQLPFDTKAIVAEQLANYISQLRAIPPPPDVRAICSLGGGPVQCHRLHDDGVAGPFRDEDHMNFQLRHCRPMDAYPAFVQSAHSKSHPLVFTHNDLFPRNIMIDQTTGQVLAVLDWESAGWFPSHWEYCKSRNWGIWKPYQQEWMNEWVPKVIPVYEEEAKADRFLMYESGLSSLNPIRHAP</sequence>
<name>A0A8S0XFS4_CYCAE</name>
<organism evidence="2 3">
    <name type="scientific">Cyclocybe aegerita</name>
    <name type="common">Black poplar mushroom</name>
    <name type="synonym">Agrocybe aegerita</name>
    <dbReference type="NCBI Taxonomy" id="1973307"/>
    <lineage>
        <taxon>Eukaryota</taxon>
        <taxon>Fungi</taxon>
        <taxon>Dikarya</taxon>
        <taxon>Basidiomycota</taxon>
        <taxon>Agaricomycotina</taxon>
        <taxon>Agaricomycetes</taxon>
        <taxon>Agaricomycetidae</taxon>
        <taxon>Agaricales</taxon>
        <taxon>Agaricineae</taxon>
        <taxon>Bolbitiaceae</taxon>
        <taxon>Cyclocybe</taxon>
    </lineage>
</organism>
<dbReference type="OrthoDB" id="8300194at2759"/>
<dbReference type="Proteomes" id="UP000467700">
    <property type="component" value="Unassembled WGS sequence"/>
</dbReference>
<dbReference type="AlphaFoldDB" id="A0A8S0XFS4"/>
<gene>
    <name evidence="2" type="ORF">AAE3_LOCUS3487</name>
</gene>
<protein>
    <recommendedName>
        <fullName evidence="1">Aminoglycoside phosphotransferase domain-containing protein</fullName>
    </recommendedName>
</protein>
<comment type="caution">
    <text evidence="2">The sequence shown here is derived from an EMBL/GenBank/DDBJ whole genome shotgun (WGS) entry which is preliminary data.</text>
</comment>
<dbReference type="CDD" id="cd05120">
    <property type="entry name" value="APH_ChoK_like"/>
    <property type="match status" value="1"/>
</dbReference>
<dbReference type="InterPro" id="IPR051678">
    <property type="entry name" value="AGP_Transferase"/>
</dbReference>
<dbReference type="PANTHER" id="PTHR21310">
    <property type="entry name" value="AMINOGLYCOSIDE PHOSPHOTRANSFERASE-RELATED-RELATED"/>
    <property type="match status" value="1"/>
</dbReference>
<dbReference type="InterPro" id="IPR011009">
    <property type="entry name" value="Kinase-like_dom_sf"/>
</dbReference>
<evidence type="ECO:0000259" key="1">
    <source>
        <dbReference type="Pfam" id="PF01636"/>
    </source>
</evidence>
<reference evidence="2 3" key="1">
    <citation type="submission" date="2020-01" db="EMBL/GenBank/DDBJ databases">
        <authorList>
            <person name="Gupta K D."/>
        </authorList>
    </citation>
    <scope>NUCLEOTIDE SEQUENCE [LARGE SCALE GENOMIC DNA]</scope>
</reference>
<dbReference type="InterPro" id="IPR002575">
    <property type="entry name" value="Aminoglycoside_PTrfase"/>
</dbReference>
<dbReference type="SUPFAM" id="SSF56112">
    <property type="entry name" value="Protein kinase-like (PK-like)"/>
    <property type="match status" value="1"/>
</dbReference>
<keyword evidence="3" id="KW-1185">Reference proteome</keyword>
<accession>A0A8S0XFS4</accession>
<dbReference type="Gene3D" id="3.90.1200.10">
    <property type="match status" value="1"/>
</dbReference>
<evidence type="ECO:0000313" key="2">
    <source>
        <dbReference type="EMBL" id="CAA7261189.1"/>
    </source>
</evidence>